<evidence type="ECO:0000259" key="2">
    <source>
        <dbReference type="Pfam" id="PF01883"/>
    </source>
</evidence>
<dbReference type="Proteomes" id="UP000190837">
    <property type="component" value="Unassembled WGS sequence"/>
</dbReference>
<accession>A0A1C3H770</accession>
<dbReference type="Gene3D" id="3.30.300.130">
    <property type="entry name" value="Fe-S cluster assembly (FSCA)"/>
    <property type="match status" value="1"/>
</dbReference>
<evidence type="ECO:0000313" key="4">
    <source>
        <dbReference type="Proteomes" id="UP000190837"/>
    </source>
</evidence>
<dbReference type="EMBL" id="FKLO01000082">
    <property type="protein sequence ID" value="SAM72289.1"/>
    <property type="molecule type" value="Genomic_DNA"/>
</dbReference>
<feature type="domain" description="MIP18 family-like" evidence="2">
    <location>
        <begin position="57"/>
        <end position="129"/>
    </location>
</feature>
<dbReference type="InterPro" id="IPR002744">
    <property type="entry name" value="MIP18-like"/>
</dbReference>
<sequence length="153" mass="17041">MGAANKPRSDKNHHTDDKQQNPKGHPMTTDADTLPYDPDNVPYNKDPDDPGLSPVEKDIILALKGVYDPEIPVDIYELGLIYALKYNKKTGKTDIHMTLTAPGCPVAGVMPDWVKDAVEAVDGVLECEVHMEWDPPWGMEMMSLRAKIELNMI</sequence>
<gene>
    <name evidence="3" type="ORF">CHUV0807_2448</name>
</gene>
<dbReference type="PANTHER" id="PTHR42831:SF1">
    <property type="entry name" value="FE-S PROTEIN MATURATION AUXILIARY FACTOR YITW"/>
    <property type="match status" value="1"/>
</dbReference>
<proteinExistence type="predicted"/>
<evidence type="ECO:0000313" key="3">
    <source>
        <dbReference type="EMBL" id="SAM72289.1"/>
    </source>
</evidence>
<dbReference type="Pfam" id="PF01883">
    <property type="entry name" value="FeS_assembly_P"/>
    <property type="match status" value="1"/>
</dbReference>
<organism evidence="3 4">
    <name type="scientific">Cardiobacterium hominis</name>
    <dbReference type="NCBI Taxonomy" id="2718"/>
    <lineage>
        <taxon>Bacteria</taxon>
        <taxon>Pseudomonadati</taxon>
        <taxon>Pseudomonadota</taxon>
        <taxon>Gammaproteobacteria</taxon>
        <taxon>Cardiobacteriales</taxon>
        <taxon>Cardiobacteriaceae</taxon>
        <taxon>Cardiobacterium</taxon>
    </lineage>
</organism>
<protein>
    <submittedName>
        <fullName evidence="3">PaaD-like protein (DUF59) involved in Fe-S cluster assembly</fullName>
    </submittedName>
</protein>
<dbReference type="InterPro" id="IPR052339">
    <property type="entry name" value="Fe-S_Maturation_MIP18"/>
</dbReference>
<feature type="compositionally biased region" description="Basic and acidic residues" evidence="1">
    <location>
        <begin position="7"/>
        <end position="20"/>
    </location>
</feature>
<dbReference type="SUPFAM" id="SSF117916">
    <property type="entry name" value="Fe-S cluster assembly (FSCA) domain-like"/>
    <property type="match status" value="1"/>
</dbReference>
<dbReference type="InterPro" id="IPR034904">
    <property type="entry name" value="FSCA_dom_sf"/>
</dbReference>
<dbReference type="AlphaFoldDB" id="A0A1C3H770"/>
<dbReference type="PANTHER" id="PTHR42831">
    <property type="entry name" value="FE-S PROTEIN MATURATION AUXILIARY FACTOR YITW"/>
    <property type="match status" value="1"/>
</dbReference>
<feature type="region of interest" description="Disordered" evidence="1">
    <location>
        <begin position="1"/>
        <end position="54"/>
    </location>
</feature>
<evidence type="ECO:0000256" key="1">
    <source>
        <dbReference type="SAM" id="MobiDB-lite"/>
    </source>
</evidence>
<reference evidence="4" key="1">
    <citation type="submission" date="2016-04" db="EMBL/GenBank/DDBJ databases">
        <authorList>
            <person name="Tagini F."/>
        </authorList>
    </citation>
    <scope>NUCLEOTIDE SEQUENCE [LARGE SCALE GENOMIC DNA]</scope>
    <source>
        <strain evidence="4">CHUV0807</strain>
    </source>
</reference>
<name>A0A1C3H770_9GAMM</name>